<feature type="domain" description="Protein kinase" evidence="6">
    <location>
        <begin position="98"/>
        <end position="357"/>
    </location>
</feature>
<dbReference type="EMBL" id="MEUA01000019">
    <property type="protein sequence ID" value="OGC15489.1"/>
    <property type="molecule type" value="Genomic_DNA"/>
</dbReference>
<comment type="caution">
    <text evidence="7">The sequence shown here is derived from an EMBL/GenBank/DDBJ whole genome shotgun (WGS) entry which is preliminary data.</text>
</comment>
<dbReference type="Pfam" id="PF00069">
    <property type="entry name" value="Pkinase"/>
    <property type="match status" value="1"/>
</dbReference>
<dbReference type="SMART" id="SM00220">
    <property type="entry name" value="S_TKc"/>
    <property type="match status" value="1"/>
</dbReference>
<dbReference type="Proteomes" id="UP000177905">
    <property type="component" value="Unassembled WGS sequence"/>
</dbReference>
<dbReference type="PANTHER" id="PTHR24351">
    <property type="entry name" value="RIBOSOMAL PROTEIN S6 KINASE"/>
    <property type="match status" value="1"/>
</dbReference>
<dbReference type="PROSITE" id="PS50011">
    <property type="entry name" value="PROTEIN_KINASE_DOM"/>
    <property type="match status" value="1"/>
</dbReference>
<keyword evidence="3" id="KW-0547">Nucleotide-binding</keyword>
<accession>A0A1F4S502</accession>
<name>A0A1F4S502_UNCSA</name>
<dbReference type="Gene3D" id="1.10.510.10">
    <property type="entry name" value="Transferase(Phosphotransferase) domain 1"/>
    <property type="match status" value="1"/>
</dbReference>
<dbReference type="GO" id="GO:0004674">
    <property type="term" value="F:protein serine/threonine kinase activity"/>
    <property type="evidence" value="ECO:0007669"/>
    <property type="project" value="UniProtKB-KW"/>
</dbReference>
<gene>
    <name evidence="7" type="ORF">A2290_03760</name>
</gene>
<sequence length="379" mass="42806">MTIPITSFASSSGCFVAKGKMGKQNLRVNANVILNLPVQTYKRTEVSVFNVLFSWLGRAFCFFADIAKANIKFEAVVASPLEQTKIFKRNFIKNPTLIEENLQAGVGFEVAFLSSRGHMTVSSKSVILKRVKVRKTDCFVKEVDCENLSNIKQIARESWALRKLMSLGISDLFVSSSENSITTRFVEGVNLSTLLENGHLTEMQKWFVVARVAEELEKIHSAGIVHADIKVENIMVTPEGYVRIIDFGEARKEGSLITREERFSEDFQFSPNYAAPELMMSDGKGNVVIKKSMDVFGLGMIVAEMFGREKEALSYRNGVYSEAQNDFVLSVLQGLLKRDPDKRMGLATFCNNIEVWLRKKHIDNGYYVRKRMIMEREAA</sequence>
<keyword evidence="2" id="KW-0808">Transferase</keyword>
<proteinExistence type="predicted"/>
<evidence type="ECO:0000256" key="2">
    <source>
        <dbReference type="ARBA" id="ARBA00022679"/>
    </source>
</evidence>
<organism evidence="7 8">
    <name type="scientific">candidate division WOR-1 bacterium RIFOXYB2_FULL_36_35</name>
    <dbReference type="NCBI Taxonomy" id="1802578"/>
    <lineage>
        <taxon>Bacteria</taxon>
        <taxon>Bacillati</taxon>
        <taxon>Saganbacteria</taxon>
    </lineage>
</organism>
<dbReference type="InterPro" id="IPR000719">
    <property type="entry name" value="Prot_kinase_dom"/>
</dbReference>
<evidence type="ECO:0000256" key="3">
    <source>
        <dbReference type="ARBA" id="ARBA00022741"/>
    </source>
</evidence>
<keyword evidence="1" id="KW-0723">Serine/threonine-protein kinase</keyword>
<dbReference type="CDD" id="cd00180">
    <property type="entry name" value="PKc"/>
    <property type="match status" value="1"/>
</dbReference>
<dbReference type="GO" id="GO:0005524">
    <property type="term" value="F:ATP binding"/>
    <property type="evidence" value="ECO:0007669"/>
    <property type="project" value="UniProtKB-KW"/>
</dbReference>
<dbReference type="SUPFAM" id="SSF56112">
    <property type="entry name" value="Protein kinase-like (PK-like)"/>
    <property type="match status" value="1"/>
</dbReference>
<evidence type="ECO:0000259" key="6">
    <source>
        <dbReference type="PROSITE" id="PS50011"/>
    </source>
</evidence>
<dbReference type="InterPro" id="IPR008271">
    <property type="entry name" value="Ser/Thr_kinase_AS"/>
</dbReference>
<dbReference type="PROSITE" id="PS00108">
    <property type="entry name" value="PROTEIN_KINASE_ST"/>
    <property type="match status" value="1"/>
</dbReference>
<evidence type="ECO:0000313" key="7">
    <source>
        <dbReference type="EMBL" id="OGC15489.1"/>
    </source>
</evidence>
<dbReference type="AlphaFoldDB" id="A0A1F4S502"/>
<keyword evidence="4" id="KW-0418">Kinase</keyword>
<dbReference type="InterPro" id="IPR011009">
    <property type="entry name" value="Kinase-like_dom_sf"/>
</dbReference>
<evidence type="ECO:0000256" key="4">
    <source>
        <dbReference type="ARBA" id="ARBA00022777"/>
    </source>
</evidence>
<evidence type="ECO:0000256" key="5">
    <source>
        <dbReference type="ARBA" id="ARBA00022840"/>
    </source>
</evidence>
<keyword evidence="5" id="KW-0067">ATP-binding</keyword>
<evidence type="ECO:0000313" key="8">
    <source>
        <dbReference type="Proteomes" id="UP000177905"/>
    </source>
</evidence>
<protein>
    <recommendedName>
        <fullName evidence="6">Protein kinase domain-containing protein</fullName>
    </recommendedName>
</protein>
<reference evidence="7 8" key="1">
    <citation type="journal article" date="2016" name="Nat. Commun.">
        <title>Thousands of microbial genomes shed light on interconnected biogeochemical processes in an aquifer system.</title>
        <authorList>
            <person name="Anantharaman K."/>
            <person name="Brown C.T."/>
            <person name="Hug L.A."/>
            <person name="Sharon I."/>
            <person name="Castelle C.J."/>
            <person name="Probst A.J."/>
            <person name="Thomas B.C."/>
            <person name="Singh A."/>
            <person name="Wilkins M.J."/>
            <person name="Karaoz U."/>
            <person name="Brodie E.L."/>
            <person name="Williams K.H."/>
            <person name="Hubbard S.S."/>
            <person name="Banfield J.F."/>
        </authorList>
    </citation>
    <scope>NUCLEOTIDE SEQUENCE [LARGE SCALE GENOMIC DNA]</scope>
</reference>
<evidence type="ECO:0000256" key="1">
    <source>
        <dbReference type="ARBA" id="ARBA00022527"/>
    </source>
</evidence>